<accession>A0A1G9SD68</accession>
<dbReference type="GO" id="GO:0008927">
    <property type="term" value="F:mannonate dehydratase activity"/>
    <property type="evidence" value="ECO:0007669"/>
    <property type="project" value="UniProtKB-UniRule"/>
</dbReference>
<comment type="function">
    <text evidence="2 9">Catalyzes the dehydration of D-mannonate.</text>
</comment>
<dbReference type="UniPathway" id="UPA00246"/>
<dbReference type="GO" id="GO:0008198">
    <property type="term" value="F:ferrous iron binding"/>
    <property type="evidence" value="ECO:0007669"/>
    <property type="project" value="TreeGrafter"/>
</dbReference>
<dbReference type="PIRSF" id="PIRSF016049">
    <property type="entry name" value="Man_dehyd"/>
    <property type="match status" value="1"/>
</dbReference>
<evidence type="ECO:0000256" key="2">
    <source>
        <dbReference type="ARBA" id="ARBA00002713"/>
    </source>
</evidence>
<dbReference type="Pfam" id="PF03786">
    <property type="entry name" value="UxuA"/>
    <property type="match status" value="1"/>
</dbReference>
<evidence type="ECO:0000256" key="3">
    <source>
        <dbReference type="ARBA" id="ARBA00004892"/>
    </source>
</evidence>
<dbReference type="SUPFAM" id="SSF51658">
    <property type="entry name" value="Xylose isomerase-like"/>
    <property type="match status" value="1"/>
</dbReference>
<dbReference type="GO" id="GO:0030145">
    <property type="term" value="F:manganese ion binding"/>
    <property type="evidence" value="ECO:0007669"/>
    <property type="project" value="TreeGrafter"/>
</dbReference>
<organism evidence="10 11">
    <name type="scientific">Megasphaera paucivorans</name>
    <dbReference type="NCBI Taxonomy" id="349095"/>
    <lineage>
        <taxon>Bacteria</taxon>
        <taxon>Bacillati</taxon>
        <taxon>Bacillota</taxon>
        <taxon>Negativicutes</taxon>
        <taxon>Veillonellales</taxon>
        <taxon>Veillonellaceae</taxon>
        <taxon>Megasphaera</taxon>
    </lineage>
</organism>
<dbReference type="InterPro" id="IPR036237">
    <property type="entry name" value="Xyl_isomerase-like_sf"/>
</dbReference>
<keyword evidence="6 9" id="KW-0408">Iron</keyword>
<dbReference type="OrthoDB" id="9780250at2"/>
<dbReference type="HAMAP" id="MF_00106">
    <property type="entry name" value="UxuA"/>
    <property type="match status" value="1"/>
</dbReference>
<dbReference type="RefSeq" id="WP_091648151.1">
    <property type="nucleotide sequence ID" value="NZ_FNHQ01000005.1"/>
</dbReference>
<proteinExistence type="inferred from homology"/>
<evidence type="ECO:0000256" key="8">
    <source>
        <dbReference type="ARBA" id="ARBA00023239"/>
    </source>
</evidence>
<keyword evidence="8 9" id="KW-0456">Lyase</keyword>
<evidence type="ECO:0000256" key="9">
    <source>
        <dbReference type="HAMAP-Rule" id="MF_00106"/>
    </source>
</evidence>
<dbReference type="InterPro" id="IPR004628">
    <property type="entry name" value="Man_deHydtase"/>
</dbReference>
<dbReference type="STRING" id="349095.SAMN05660299_00675"/>
<evidence type="ECO:0000313" key="10">
    <source>
        <dbReference type="EMBL" id="SDM33260.1"/>
    </source>
</evidence>
<keyword evidence="7 9" id="KW-0464">Manganese</keyword>
<comment type="similarity">
    <text evidence="4 9">Belongs to the mannonate dehydratase family.</text>
</comment>
<dbReference type="NCBIfam" id="TIGR00695">
    <property type="entry name" value="uxuA"/>
    <property type="match status" value="1"/>
</dbReference>
<dbReference type="Gene3D" id="3.20.20.150">
    <property type="entry name" value="Divalent-metal-dependent TIM barrel enzymes"/>
    <property type="match status" value="1"/>
</dbReference>
<evidence type="ECO:0000313" key="11">
    <source>
        <dbReference type="Proteomes" id="UP000199309"/>
    </source>
</evidence>
<reference evidence="10 11" key="1">
    <citation type="submission" date="2016-10" db="EMBL/GenBank/DDBJ databases">
        <authorList>
            <person name="de Groot N.N."/>
        </authorList>
    </citation>
    <scope>NUCLEOTIDE SEQUENCE [LARGE SCALE GENOMIC DNA]</scope>
    <source>
        <strain evidence="10 11">DSM 16981</strain>
    </source>
</reference>
<evidence type="ECO:0000256" key="1">
    <source>
        <dbReference type="ARBA" id="ARBA00001794"/>
    </source>
</evidence>
<evidence type="ECO:0000256" key="5">
    <source>
        <dbReference type="ARBA" id="ARBA00012927"/>
    </source>
</evidence>
<protein>
    <recommendedName>
        <fullName evidence="5 9">Mannonate dehydratase</fullName>
        <ecNumber evidence="5 9">4.2.1.8</ecNumber>
    </recommendedName>
    <alternativeName>
        <fullName evidence="9">D-mannonate hydro-lyase</fullName>
    </alternativeName>
</protein>
<dbReference type="PANTHER" id="PTHR30387:SF2">
    <property type="entry name" value="MANNONATE DEHYDRATASE"/>
    <property type="match status" value="1"/>
</dbReference>
<dbReference type="GO" id="GO:0042840">
    <property type="term" value="P:D-glucuronate catabolic process"/>
    <property type="evidence" value="ECO:0007669"/>
    <property type="project" value="TreeGrafter"/>
</dbReference>
<dbReference type="Proteomes" id="UP000199309">
    <property type="component" value="Unassembled WGS sequence"/>
</dbReference>
<dbReference type="AlphaFoldDB" id="A0A1G9SD68"/>
<gene>
    <name evidence="9" type="primary">uxuA</name>
    <name evidence="10" type="ORF">SAMN05660299_00675</name>
</gene>
<dbReference type="PANTHER" id="PTHR30387">
    <property type="entry name" value="MANNONATE DEHYDRATASE"/>
    <property type="match status" value="1"/>
</dbReference>
<dbReference type="EMBL" id="FNHQ01000005">
    <property type="protein sequence ID" value="SDM33260.1"/>
    <property type="molecule type" value="Genomic_DNA"/>
</dbReference>
<sequence>MRMTFRWYGEKDDKITLQEIQQIPGMDGIVGALFDVPVGAAWPVEPLMAIRKQAEAHHLVFKDLESINVHEDIKLGLPSRDQYIENYIMSLRNAAKAGIEMVCYNFMPVFDWTRTDLAKPLYNGSTVLSYDYHLIAGKTPQDMAKEIIDNSNGFILPGWEPERLTELSSLFEQYAGMDEDGLRRNLEYFLKAVVPVAEECGIKMAIHPDDPPISVFGLPRIVKNEKDLDKIAAMVDSESNGFTICTGSLGSNLQNDIPHIIRKFGKQKRINFMHVRNIQVHEPWVFNEVAHKSKYGSLDMFEIMKALYDIDFDGPIRPDHGRMIWDEEGRPGYGLFDRALGANYLCGLWDAICRICGQK</sequence>
<evidence type="ECO:0000256" key="4">
    <source>
        <dbReference type="ARBA" id="ARBA00007389"/>
    </source>
</evidence>
<evidence type="ECO:0000256" key="7">
    <source>
        <dbReference type="ARBA" id="ARBA00023211"/>
    </source>
</evidence>
<evidence type="ECO:0000256" key="6">
    <source>
        <dbReference type="ARBA" id="ARBA00023004"/>
    </source>
</evidence>
<dbReference type="EC" id="4.2.1.8" evidence="5 9"/>
<name>A0A1G9SD68_9FIRM</name>
<keyword evidence="11" id="KW-1185">Reference proteome</keyword>
<dbReference type="NCBIfam" id="NF003027">
    <property type="entry name" value="PRK03906.1"/>
    <property type="match status" value="1"/>
</dbReference>
<comment type="pathway">
    <text evidence="3 9">Carbohydrate metabolism; pentose and glucuronate interconversion.</text>
</comment>
<comment type="cofactor">
    <cofactor evidence="9">
        <name>Fe(2+)</name>
        <dbReference type="ChEBI" id="CHEBI:29033"/>
    </cofactor>
    <cofactor evidence="9">
        <name>Mn(2+)</name>
        <dbReference type="ChEBI" id="CHEBI:29035"/>
    </cofactor>
</comment>
<comment type="catalytic activity">
    <reaction evidence="1 9">
        <text>D-mannonate = 2-dehydro-3-deoxy-D-gluconate + H2O</text>
        <dbReference type="Rhea" id="RHEA:20097"/>
        <dbReference type="ChEBI" id="CHEBI:15377"/>
        <dbReference type="ChEBI" id="CHEBI:17767"/>
        <dbReference type="ChEBI" id="CHEBI:57990"/>
        <dbReference type="EC" id="4.2.1.8"/>
    </reaction>
</comment>